<dbReference type="PROSITE" id="PS00217">
    <property type="entry name" value="SUGAR_TRANSPORT_2"/>
    <property type="match status" value="1"/>
</dbReference>
<feature type="transmembrane region" description="Helical" evidence="6">
    <location>
        <begin position="12"/>
        <end position="30"/>
    </location>
</feature>
<dbReference type="PANTHER" id="PTHR23503">
    <property type="entry name" value="SOLUTE CARRIER FAMILY 2"/>
    <property type="match status" value="1"/>
</dbReference>
<evidence type="ECO:0000256" key="6">
    <source>
        <dbReference type="SAM" id="Phobius"/>
    </source>
</evidence>
<comment type="similarity">
    <text evidence="5">Belongs to the major facilitator superfamily. Sugar transporter (TC 2.A.1.1) family.</text>
</comment>
<proteinExistence type="inferred from homology"/>
<keyword evidence="5" id="KW-0813">Transport</keyword>
<dbReference type="Gene3D" id="1.20.1250.20">
    <property type="entry name" value="MFS general substrate transporter like domains"/>
    <property type="match status" value="1"/>
</dbReference>
<dbReference type="InterPro" id="IPR045263">
    <property type="entry name" value="GLUT"/>
</dbReference>
<dbReference type="InterPro" id="IPR005828">
    <property type="entry name" value="MFS_sugar_transport-like"/>
</dbReference>
<reference evidence="8" key="2">
    <citation type="submission" date="2025-09" db="UniProtKB">
        <authorList>
            <consortium name="Ensembl"/>
        </authorList>
    </citation>
    <scope>IDENTIFICATION</scope>
</reference>
<feature type="transmembrane region" description="Helical" evidence="6">
    <location>
        <begin position="339"/>
        <end position="364"/>
    </location>
</feature>
<feature type="transmembrane region" description="Helical" evidence="6">
    <location>
        <begin position="310"/>
        <end position="332"/>
    </location>
</feature>
<dbReference type="InterPro" id="IPR003663">
    <property type="entry name" value="Sugar/inositol_transpt"/>
</dbReference>
<evidence type="ECO:0000256" key="3">
    <source>
        <dbReference type="ARBA" id="ARBA00022989"/>
    </source>
</evidence>
<dbReference type="Proteomes" id="UP000694414">
    <property type="component" value="Unplaced"/>
</dbReference>
<dbReference type="PRINTS" id="PR00171">
    <property type="entry name" value="SUGRTRNSPORT"/>
</dbReference>
<keyword evidence="9" id="KW-1185">Reference proteome</keyword>
<evidence type="ECO:0000313" key="9">
    <source>
        <dbReference type="Proteomes" id="UP000694414"/>
    </source>
</evidence>
<keyword evidence="3 6" id="KW-1133">Transmembrane helix</keyword>
<dbReference type="InterPro" id="IPR020846">
    <property type="entry name" value="MFS_dom"/>
</dbReference>
<dbReference type="GeneTree" id="ENSGT00940000161061"/>
<dbReference type="SUPFAM" id="SSF103473">
    <property type="entry name" value="MFS general substrate transporter"/>
    <property type="match status" value="1"/>
</dbReference>
<dbReference type="PANTHER" id="PTHR23503:SF22">
    <property type="entry name" value="SOLUTE CARRIER FAMILY 2, FACILITATED GLUCOSE TRANSPORTER MEMBER 11"/>
    <property type="match status" value="1"/>
</dbReference>
<dbReference type="InterPro" id="IPR005829">
    <property type="entry name" value="Sugar_transporter_CS"/>
</dbReference>
<dbReference type="NCBIfam" id="TIGR00879">
    <property type="entry name" value="SP"/>
    <property type="match status" value="1"/>
</dbReference>
<protein>
    <submittedName>
        <fullName evidence="8">Solute carrier family 2 member 11</fullName>
    </submittedName>
</protein>
<evidence type="ECO:0000256" key="4">
    <source>
        <dbReference type="ARBA" id="ARBA00023136"/>
    </source>
</evidence>
<dbReference type="InterPro" id="IPR036259">
    <property type="entry name" value="MFS_trans_sf"/>
</dbReference>
<accession>A0A8C9DNM1</accession>
<evidence type="ECO:0000256" key="2">
    <source>
        <dbReference type="ARBA" id="ARBA00022692"/>
    </source>
</evidence>
<feature type="transmembrane region" description="Helical" evidence="6">
    <location>
        <begin position="126"/>
        <end position="145"/>
    </location>
</feature>
<dbReference type="GO" id="GO:0070837">
    <property type="term" value="P:dehydroascorbic acid transport"/>
    <property type="evidence" value="ECO:0007669"/>
    <property type="project" value="TreeGrafter"/>
</dbReference>
<comment type="subcellular location">
    <subcellularLocation>
        <location evidence="1">Membrane</location>
        <topology evidence="1">Multi-pass membrane protein</topology>
    </subcellularLocation>
</comment>
<sequence length="496" mass="53221">MRALQRLVQGRVLLLTICAAGIGGTFQFGYNLSIINAPTMHIQEFTNETWRARTGRPLPDHQVLLVWSLIVALYPLGGLFGALLAGPLAITLGRKKSLLVNNAFVVAAAILFGFSRKAGSFEMLMLGRLLVGVSAGVSMSVQPMYLGESAPKELRGAVAMTSAVFTALGIVTGQVVGLRELLGGPQAWPLLLASCLVPGALQLASLPLLPESPRYLLIDRGDTEACRAALQRLRGARDVAEELEELEREGAACQGCRAQRPWELFQHRALRRQVTSLVVLGSAMELCGNDTVYAYASSVFREAGVPGEKVQYAIIGTGGCELLSAIVSCVVIEHLGRRLLLMGGYCLMAGWASVFTAALCLQSSLPGMPYLAVACVFAFILSFGIGPAGVTGILATELFDQTARPAAHVTCGVLMWTMLFLVGLGFPFVMEGLSHFLYVPFLGVCVCGAIYAGLFLPETKGKSFLEISEELHRLNFPWRAQGPAWRGPEVTESTEL</sequence>
<evidence type="ECO:0000256" key="1">
    <source>
        <dbReference type="ARBA" id="ARBA00004141"/>
    </source>
</evidence>
<feature type="transmembrane region" description="Helical" evidence="6">
    <location>
        <begin position="370"/>
        <end position="394"/>
    </location>
</feature>
<name>A0A8C9DNM1_PROSS</name>
<evidence type="ECO:0000256" key="5">
    <source>
        <dbReference type="RuleBase" id="RU003346"/>
    </source>
</evidence>
<dbReference type="FunFam" id="1.20.1250.20:FF:000029">
    <property type="entry name" value="solute carrier family 2, facilitated glucose transporter member 4"/>
    <property type="match status" value="1"/>
</dbReference>
<feature type="domain" description="Major facilitator superfamily (MFS) profile" evidence="7">
    <location>
        <begin position="17"/>
        <end position="460"/>
    </location>
</feature>
<keyword evidence="4 6" id="KW-0472">Membrane</keyword>
<dbReference type="GO" id="GO:0046323">
    <property type="term" value="P:D-glucose import"/>
    <property type="evidence" value="ECO:0007669"/>
    <property type="project" value="TreeGrafter"/>
</dbReference>
<feature type="transmembrane region" description="Helical" evidence="6">
    <location>
        <begin position="98"/>
        <end position="114"/>
    </location>
</feature>
<dbReference type="CDD" id="cd17432">
    <property type="entry name" value="MFS_GLUT_Class2"/>
    <property type="match status" value="1"/>
</dbReference>
<reference evidence="8" key="1">
    <citation type="submission" date="2025-08" db="UniProtKB">
        <authorList>
            <consortium name="Ensembl"/>
        </authorList>
    </citation>
    <scope>IDENTIFICATION</scope>
</reference>
<keyword evidence="2 6" id="KW-0812">Transmembrane</keyword>
<dbReference type="Pfam" id="PF00083">
    <property type="entry name" value="Sugar_tr"/>
    <property type="match status" value="1"/>
</dbReference>
<organism evidence="8 9">
    <name type="scientific">Prolemur simus</name>
    <name type="common">Greater bamboo lemur</name>
    <name type="synonym">Hapalemur simus</name>
    <dbReference type="NCBI Taxonomy" id="1328070"/>
    <lineage>
        <taxon>Eukaryota</taxon>
        <taxon>Metazoa</taxon>
        <taxon>Chordata</taxon>
        <taxon>Craniata</taxon>
        <taxon>Vertebrata</taxon>
        <taxon>Euteleostomi</taxon>
        <taxon>Mammalia</taxon>
        <taxon>Eutheria</taxon>
        <taxon>Euarchontoglires</taxon>
        <taxon>Primates</taxon>
        <taxon>Strepsirrhini</taxon>
        <taxon>Lemuriformes</taxon>
        <taxon>Lemuridae</taxon>
        <taxon>Prolemur</taxon>
    </lineage>
</organism>
<evidence type="ECO:0000259" key="7">
    <source>
        <dbReference type="PROSITE" id="PS50850"/>
    </source>
</evidence>
<dbReference type="AlphaFoldDB" id="A0A8C9DNM1"/>
<dbReference type="GO" id="GO:0005886">
    <property type="term" value="C:plasma membrane"/>
    <property type="evidence" value="ECO:0007669"/>
    <property type="project" value="TreeGrafter"/>
</dbReference>
<dbReference type="GO" id="GO:0055056">
    <property type="term" value="F:D-glucose transmembrane transporter activity"/>
    <property type="evidence" value="ECO:0007669"/>
    <property type="project" value="TreeGrafter"/>
</dbReference>
<evidence type="ECO:0000313" key="8">
    <source>
        <dbReference type="Ensembl" id="ENSPSMP00000022169.1"/>
    </source>
</evidence>
<dbReference type="Ensembl" id="ENSPSMT00000025733.1">
    <property type="protein sequence ID" value="ENSPSMP00000022169.1"/>
    <property type="gene ID" value="ENSPSMG00000015657.1"/>
</dbReference>
<feature type="transmembrane region" description="Helical" evidence="6">
    <location>
        <begin position="436"/>
        <end position="456"/>
    </location>
</feature>
<feature type="transmembrane region" description="Helical" evidence="6">
    <location>
        <begin position="64"/>
        <end position="86"/>
    </location>
</feature>
<dbReference type="PROSITE" id="PS50850">
    <property type="entry name" value="MFS"/>
    <property type="match status" value="1"/>
</dbReference>
<feature type="transmembrane region" description="Helical" evidence="6">
    <location>
        <begin position="157"/>
        <end position="176"/>
    </location>
</feature>
<feature type="transmembrane region" description="Helical" evidence="6">
    <location>
        <begin position="406"/>
        <end position="430"/>
    </location>
</feature>
<gene>
    <name evidence="8" type="primary">SLC2A11</name>
</gene>